<keyword evidence="2" id="KW-0597">Phosphoprotein</keyword>
<organism evidence="5 6">
    <name type="scientific">Cirrhinus mrigala</name>
    <name type="common">Mrigala</name>
    <dbReference type="NCBI Taxonomy" id="683832"/>
    <lineage>
        <taxon>Eukaryota</taxon>
        <taxon>Metazoa</taxon>
        <taxon>Chordata</taxon>
        <taxon>Craniata</taxon>
        <taxon>Vertebrata</taxon>
        <taxon>Euteleostomi</taxon>
        <taxon>Actinopterygii</taxon>
        <taxon>Neopterygii</taxon>
        <taxon>Teleostei</taxon>
        <taxon>Ostariophysi</taxon>
        <taxon>Cypriniformes</taxon>
        <taxon>Cyprinidae</taxon>
        <taxon>Labeoninae</taxon>
        <taxon>Labeonini</taxon>
        <taxon>Cirrhinus</taxon>
    </lineage>
</organism>
<dbReference type="Gene3D" id="1.20.58.60">
    <property type="match status" value="1"/>
</dbReference>
<reference evidence="5 6" key="1">
    <citation type="submission" date="2024-05" db="EMBL/GenBank/DDBJ databases">
        <title>Genome sequencing and assembly of Indian major carp, Cirrhinus mrigala (Hamilton, 1822).</title>
        <authorList>
            <person name="Mohindra V."/>
            <person name="Chowdhury L.M."/>
            <person name="Lal K."/>
            <person name="Jena J.K."/>
        </authorList>
    </citation>
    <scope>NUCLEOTIDE SEQUENCE [LARGE SCALE GENOMIC DNA]</scope>
    <source>
        <strain evidence="5">CM1030</strain>
        <tissue evidence="5">Blood</tissue>
    </source>
</reference>
<name>A0ABD0PXB7_CIRMR</name>
<sequence length="113" mass="13233">DLQRDIEQHTEGVTSVLTLCDVLLHDADACGSDGENDSIQQTTLSLDRRWKNICAMSMERRMRIEETWRLWTKFLDDYARFEEWLNTAERTAANPATKDVLYTCAKEELKKFE</sequence>
<evidence type="ECO:0000313" key="5">
    <source>
        <dbReference type="EMBL" id="KAL0178345.1"/>
    </source>
</evidence>
<evidence type="ECO:0000313" key="6">
    <source>
        <dbReference type="Proteomes" id="UP001529510"/>
    </source>
</evidence>
<keyword evidence="6" id="KW-1185">Reference proteome</keyword>
<evidence type="ECO:0000256" key="2">
    <source>
        <dbReference type="ARBA" id="ARBA00022553"/>
    </source>
</evidence>
<dbReference type="SUPFAM" id="SSF46966">
    <property type="entry name" value="Spectrin repeat"/>
    <property type="match status" value="1"/>
</dbReference>
<protein>
    <recommendedName>
        <fullName evidence="7">Dystrophin</fullName>
    </recommendedName>
</protein>
<evidence type="ECO:0000256" key="1">
    <source>
        <dbReference type="ARBA" id="ARBA00004308"/>
    </source>
</evidence>
<evidence type="ECO:0000256" key="3">
    <source>
        <dbReference type="ARBA" id="ARBA00022737"/>
    </source>
</evidence>
<gene>
    <name evidence="5" type="ORF">M9458_027239</name>
</gene>
<accession>A0ABD0PXB7</accession>
<dbReference type="Proteomes" id="UP001529510">
    <property type="component" value="Unassembled WGS sequence"/>
</dbReference>
<feature type="non-terminal residue" evidence="5">
    <location>
        <position position="113"/>
    </location>
</feature>
<evidence type="ECO:0000256" key="4">
    <source>
        <dbReference type="ARBA" id="ARBA00023136"/>
    </source>
</evidence>
<evidence type="ECO:0008006" key="7">
    <source>
        <dbReference type="Google" id="ProtNLM"/>
    </source>
</evidence>
<feature type="non-terminal residue" evidence="5">
    <location>
        <position position="1"/>
    </location>
</feature>
<dbReference type="PANTHER" id="PTHR14514:SF4">
    <property type="entry name" value="NESPRIN-2"/>
    <property type="match status" value="1"/>
</dbReference>
<keyword evidence="4" id="KW-0472">Membrane</keyword>
<dbReference type="PANTHER" id="PTHR14514">
    <property type="entry name" value="PKA ANCHORING PROTEIN"/>
    <property type="match status" value="1"/>
</dbReference>
<dbReference type="EMBL" id="JAMKFB020000013">
    <property type="protein sequence ID" value="KAL0178345.1"/>
    <property type="molecule type" value="Genomic_DNA"/>
</dbReference>
<proteinExistence type="predicted"/>
<comment type="subcellular location">
    <subcellularLocation>
        <location evidence="1">Endomembrane system</location>
    </subcellularLocation>
</comment>
<keyword evidence="3" id="KW-0677">Repeat</keyword>
<comment type="caution">
    <text evidence="5">The sequence shown here is derived from an EMBL/GenBank/DDBJ whole genome shotgun (WGS) entry which is preliminary data.</text>
</comment>
<dbReference type="AlphaFoldDB" id="A0ABD0PXB7"/>